<keyword evidence="4" id="KW-1185">Reference proteome</keyword>
<dbReference type="PROSITE" id="PS50181">
    <property type="entry name" value="FBOX"/>
    <property type="match status" value="1"/>
</dbReference>
<dbReference type="OrthoDB" id="4194555at2759"/>
<dbReference type="AlphaFoldDB" id="A0A6A6QK54"/>
<gene>
    <name evidence="3" type="ORF">BU16DRAFT_466962</name>
</gene>
<feature type="domain" description="F-box" evidence="2">
    <location>
        <begin position="87"/>
        <end position="132"/>
    </location>
</feature>
<accession>A0A6A6QK54</accession>
<organism evidence="3 4">
    <name type="scientific">Lophium mytilinum</name>
    <dbReference type="NCBI Taxonomy" id="390894"/>
    <lineage>
        <taxon>Eukaryota</taxon>
        <taxon>Fungi</taxon>
        <taxon>Dikarya</taxon>
        <taxon>Ascomycota</taxon>
        <taxon>Pezizomycotina</taxon>
        <taxon>Dothideomycetes</taxon>
        <taxon>Pleosporomycetidae</taxon>
        <taxon>Mytilinidiales</taxon>
        <taxon>Mytilinidiaceae</taxon>
        <taxon>Lophium</taxon>
    </lineage>
</organism>
<feature type="region of interest" description="Disordered" evidence="1">
    <location>
        <begin position="774"/>
        <end position="807"/>
    </location>
</feature>
<protein>
    <recommendedName>
        <fullName evidence="2">F-box domain-containing protein</fullName>
    </recommendedName>
</protein>
<dbReference type="InterPro" id="IPR001810">
    <property type="entry name" value="F-box_dom"/>
</dbReference>
<name>A0A6A6QK54_9PEZI</name>
<sequence>MSVLEKKGAVSAVLYHSERAQPNATDVWPDIRDSSKIPSRYFPISDQFSNGSRLKRRGLNVLDSIRPSKILKLKVRSRWDLRPDVPGWPKERLPTEMFEEIASYLSRDDIKSMRLVSREFDKHVSQVLFRTVVVPFNTEIYGMLGQDRKPDYKGKGKVKIEVNKGLSWKNANGDDVYNGHGLDVFRGFGPHIRKYGMSFDVDEEALAKPPFKGTTENHASFWGNYEWPFEEYRRFDDVAGLELAADETPKMKTAFSMLQKVQELALSLDSGLGWLKGPDRSIRARIIRKQPEVFGPSKEIPDRKEQAQQELWDYLNRVHDEARIDLKTATLYRMAVNIPFKELRPIIDAHAVPEMLSKFPYLDPCLVAEATLDEYTVDDRRDDSDLASVLALAETSVPDPVLTPTPSVGVLYSSSTPPSDVAQLRSSIVPTKLSKAQKEWLMETEWAQRAFLSSYMLAVMDNPTTFETVHTLNVARISSRYASALCRQDFWDALPQLKTVTIQVLPDWRNVVKDEAGYVETPRVDPQHAIEPFYQLLKDMISPRKNIKNLTIGWAAGGEHAEGIHARNKHILPAPVLLSSDALLLHPSQIGGVMLSFPYVQQLTLRNCWVTPPALQELVKKHDKTRLTKLTLQSVSLTAMPRVLANQNAAQNANQNANQNLNGVFNLQNQLQAMANVQQAHNAAQNNGVGNQPNAAGLQLGLPNGAAQQGGPPQQLIALQIQALQLQINHLQNQQGAQAQAQIPNMQAQLQAHLHVQNQLQAHIPPGFPPGFVAPQQQQQAQQVHQLVQQHQQQQQAPPPLPQVSAQSAVRTQPREGSWPYILDIISPGQNLADFGSSHSHADADRESSLRELELVSCGYVRLPHANLDESGLEPAHAFLRHPFFSKRYNALAPAMLSSKDALMGEIVQEVDAVECAAVNVAWFLNTGWEDDSEAVAVEFDGCLRGGEGRFSGVLRASDRVAGAE</sequence>
<feature type="compositionally biased region" description="Low complexity" evidence="1">
    <location>
        <begin position="774"/>
        <end position="796"/>
    </location>
</feature>
<evidence type="ECO:0000313" key="4">
    <source>
        <dbReference type="Proteomes" id="UP000799750"/>
    </source>
</evidence>
<dbReference type="Proteomes" id="UP000799750">
    <property type="component" value="Unassembled WGS sequence"/>
</dbReference>
<reference evidence="3" key="1">
    <citation type="journal article" date="2020" name="Stud. Mycol.">
        <title>101 Dothideomycetes genomes: a test case for predicting lifestyles and emergence of pathogens.</title>
        <authorList>
            <person name="Haridas S."/>
            <person name="Albert R."/>
            <person name="Binder M."/>
            <person name="Bloem J."/>
            <person name="Labutti K."/>
            <person name="Salamov A."/>
            <person name="Andreopoulos B."/>
            <person name="Baker S."/>
            <person name="Barry K."/>
            <person name="Bills G."/>
            <person name="Bluhm B."/>
            <person name="Cannon C."/>
            <person name="Castanera R."/>
            <person name="Culley D."/>
            <person name="Daum C."/>
            <person name="Ezra D."/>
            <person name="Gonzalez J."/>
            <person name="Henrissat B."/>
            <person name="Kuo A."/>
            <person name="Liang C."/>
            <person name="Lipzen A."/>
            <person name="Lutzoni F."/>
            <person name="Magnuson J."/>
            <person name="Mondo S."/>
            <person name="Nolan M."/>
            <person name="Ohm R."/>
            <person name="Pangilinan J."/>
            <person name="Park H.-J."/>
            <person name="Ramirez L."/>
            <person name="Alfaro M."/>
            <person name="Sun H."/>
            <person name="Tritt A."/>
            <person name="Yoshinaga Y."/>
            <person name="Zwiers L.-H."/>
            <person name="Turgeon B."/>
            <person name="Goodwin S."/>
            <person name="Spatafora J."/>
            <person name="Crous P."/>
            <person name="Grigoriev I."/>
        </authorList>
    </citation>
    <scope>NUCLEOTIDE SEQUENCE</scope>
    <source>
        <strain evidence="3">CBS 269.34</strain>
    </source>
</reference>
<evidence type="ECO:0000256" key="1">
    <source>
        <dbReference type="SAM" id="MobiDB-lite"/>
    </source>
</evidence>
<evidence type="ECO:0000313" key="3">
    <source>
        <dbReference type="EMBL" id="KAF2492489.1"/>
    </source>
</evidence>
<dbReference type="EMBL" id="MU004194">
    <property type="protein sequence ID" value="KAF2492489.1"/>
    <property type="molecule type" value="Genomic_DNA"/>
</dbReference>
<proteinExistence type="predicted"/>
<evidence type="ECO:0000259" key="2">
    <source>
        <dbReference type="PROSITE" id="PS50181"/>
    </source>
</evidence>